<dbReference type="EMBL" id="FMZA01000003">
    <property type="protein sequence ID" value="SDC09058.1"/>
    <property type="molecule type" value="Genomic_DNA"/>
</dbReference>
<evidence type="ECO:0000313" key="8">
    <source>
        <dbReference type="EMBL" id="SDC09058.1"/>
    </source>
</evidence>
<feature type="domain" description="3-hydroxyacyl-CoA dehydrogenase C-terminal" evidence="6">
    <location>
        <begin position="187"/>
        <end position="282"/>
    </location>
</feature>
<dbReference type="PANTHER" id="PTHR48075:SF5">
    <property type="entry name" value="3-HYDROXYBUTYRYL-COA DEHYDROGENASE"/>
    <property type="match status" value="1"/>
</dbReference>
<organism evidence="8 9">
    <name type="scientific">Melghirimyces thermohalophilus</name>
    <dbReference type="NCBI Taxonomy" id="1236220"/>
    <lineage>
        <taxon>Bacteria</taxon>
        <taxon>Bacillati</taxon>
        <taxon>Bacillota</taxon>
        <taxon>Bacilli</taxon>
        <taxon>Bacillales</taxon>
        <taxon>Thermoactinomycetaceae</taxon>
        <taxon>Melghirimyces</taxon>
    </lineage>
</organism>
<dbReference type="InterPro" id="IPR013328">
    <property type="entry name" value="6PGD_dom2"/>
</dbReference>
<feature type="binding site" evidence="5">
    <location>
        <position position="144"/>
    </location>
    <ligand>
        <name>NAD(+)</name>
        <dbReference type="ChEBI" id="CHEBI:57540"/>
    </ligand>
</feature>
<evidence type="ECO:0000256" key="3">
    <source>
        <dbReference type="ARBA" id="ARBA00023002"/>
    </source>
</evidence>
<name>A0A1G6IRF3_9BACL</name>
<accession>A0A1G6IRF3</accession>
<comment type="pathway">
    <text evidence="1">Lipid metabolism; butanoate metabolism.</text>
</comment>
<sequence length="296" mass="32896">MKEVRQIGVIGAGVMGKGIVYQAAVQGFSVCLYDADPEALEQAIPQLESLVARQVKKERITSSEGEATLDRIQPADSLEALASCDFIIEAVVEDLEVKQKLFRQLDAIFPDEVVLATNTSAKSITEIAAVTSKPERVIGMHFFNPVHRMKLVEVVRGLQTSDPVVEQTLRVGRELGKETARIQERPGFATSRISALVGNEAFYMLMEGVGSAEEIDRAIKLGLNHPMGPFELGDLVGWDTRLKVLQYLHETLGEKFRPCPLLVQYVQAGRLGRKTRQGVYRYDEQGRRLQQTEESP</sequence>
<keyword evidence="9" id="KW-1185">Reference proteome</keyword>
<dbReference type="SUPFAM" id="SSF51735">
    <property type="entry name" value="NAD(P)-binding Rossmann-fold domains"/>
    <property type="match status" value="1"/>
</dbReference>
<evidence type="ECO:0000256" key="2">
    <source>
        <dbReference type="ARBA" id="ARBA00009463"/>
    </source>
</evidence>
<feature type="binding site" evidence="5">
    <location>
        <position position="93"/>
    </location>
    <ligand>
        <name>NAD(+)</name>
        <dbReference type="ChEBI" id="CHEBI:57540"/>
    </ligand>
</feature>
<dbReference type="GO" id="GO:0016616">
    <property type="term" value="F:oxidoreductase activity, acting on the CH-OH group of donors, NAD or NADP as acceptor"/>
    <property type="evidence" value="ECO:0007669"/>
    <property type="project" value="InterPro"/>
</dbReference>
<dbReference type="Pfam" id="PF00725">
    <property type="entry name" value="3HCDH"/>
    <property type="match status" value="1"/>
</dbReference>
<dbReference type="InterPro" id="IPR008927">
    <property type="entry name" value="6-PGluconate_DH-like_C_sf"/>
</dbReference>
<dbReference type="PIRSF" id="PIRSF000105">
    <property type="entry name" value="HCDH"/>
    <property type="match status" value="1"/>
</dbReference>
<feature type="binding site" evidence="5">
    <location>
        <position position="274"/>
    </location>
    <ligand>
        <name>NAD(+)</name>
        <dbReference type="ChEBI" id="CHEBI:57540"/>
    </ligand>
</feature>
<comment type="similarity">
    <text evidence="2">Belongs to the 3-hydroxyacyl-CoA dehydrogenase family.</text>
</comment>
<dbReference type="InterPro" id="IPR036291">
    <property type="entry name" value="NAD(P)-bd_dom_sf"/>
</dbReference>
<protein>
    <submittedName>
        <fullName evidence="8">3-hydroxybutyryl-CoA dehydrogenase</fullName>
    </submittedName>
</protein>
<feature type="binding site" evidence="5">
    <location>
        <position position="98"/>
    </location>
    <ligand>
        <name>NAD(+)</name>
        <dbReference type="ChEBI" id="CHEBI:57540"/>
    </ligand>
</feature>
<dbReference type="RefSeq" id="WP_091566386.1">
    <property type="nucleotide sequence ID" value="NZ_FMZA01000003.1"/>
</dbReference>
<reference evidence="8 9" key="1">
    <citation type="submission" date="2016-10" db="EMBL/GenBank/DDBJ databases">
        <authorList>
            <person name="de Groot N.N."/>
        </authorList>
    </citation>
    <scope>NUCLEOTIDE SEQUENCE [LARGE SCALE GENOMIC DNA]</scope>
    <source>
        <strain evidence="8 9">DSM 45514</strain>
    </source>
</reference>
<gene>
    <name evidence="8" type="ORF">SAMN04488112_10322</name>
</gene>
<dbReference type="PANTHER" id="PTHR48075">
    <property type="entry name" value="3-HYDROXYACYL-COA DEHYDROGENASE FAMILY PROTEIN"/>
    <property type="match status" value="1"/>
</dbReference>
<keyword evidence="3" id="KW-0560">Oxidoreductase</keyword>
<dbReference type="STRING" id="1236220.SAMN04488112_10322"/>
<evidence type="ECO:0000256" key="5">
    <source>
        <dbReference type="PIRSR" id="PIRSR000105-2"/>
    </source>
</evidence>
<dbReference type="InterPro" id="IPR022694">
    <property type="entry name" value="3-OHacyl-CoA_DH"/>
</dbReference>
<evidence type="ECO:0000259" key="6">
    <source>
        <dbReference type="Pfam" id="PF00725"/>
    </source>
</evidence>
<evidence type="ECO:0000259" key="7">
    <source>
        <dbReference type="Pfam" id="PF02737"/>
    </source>
</evidence>
<evidence type="ECO:0000256" key="1">
    <source>
        <dbReference type="ARBA" id="ARBA00005086"/>
    </source>
</evidence>
<dbReference type="InterPro" id="IPR006108">
    <property type="entry name" value="3HC_DH_C"/>
</dbReference>
<dbReference type="AlphaFoldDB" id="A0A1G6IRF3"/>
<dbReference type="Proteomes" id="UP000199387">
    <property type="component" value="Unassembled WGS sequence"/>
</dbReference>
<dbReference type="FunFam" id="3.40.50.720:FF:000009">
    <property type="entry name" value="Fatty oxidation complex, alpha subunit"/>
    <property type="match status" value="1"/>
</dbReference>
<dbReference type="Pfam" id="PF02737">
    <property type="entry name" value="3HCDH_N"/>
    <property type="match status" value="1"/>
</dbReference>
<dbReference type="Gene3D" id="3.40.50.720">
    <property type="entry name" value="NAD(P)-binding Rossmann-like Domain"/>
    <property type="match status" value="1"/>
</dbReference>
<proteinExistence type="inferred from homology"/>
<dbReference type="Gene3D" id="1.10.1040.10">
    <property type="entry name" value="N-(1-d-carboxylethyl)-l-norvaline Dehydrogenase, domain 2"/>
    <property type="match status" value="1"/>
</dbReference>
<feature type="site" description="Important for catalytic activity" evidence="4">
    <location>
        <position position="141"/>
    </location>
</feature>
<feature type="binding site" evidence="5">
    <location>
        <position position="34"/>
    </location>
    <ligand>
        <name>NAD(+)</name>
        <dbReference type="ChEBI" id="CHEBI:57540"/>
    </ligand>
</feature>
<dbReference type="SUPFAM" id="SSF48179">
    <property type="entry name" value="6-phosphogluconate dehydrogenase C-terminal domain-like"/>
    <property type="match status" value="1"/>
</dbReference>
<feature type="domain" description="3-hydroxyacyl-CoA dehydrogenase NAD binding" evidence="7">
    <location>
        <begin position="6"/>
        <end position="184"/>
    </location>
</feature>
<keyword evidence="5" id="KW-0520">NAD</keyword>
<evidence type="ECO:0000313" key="9">
    <source>
        <dbReference type="Proteomes" id="UP000199387"/>
    </source>
</evidence>
<dbReference type="InterPro" id="IPR006176">
    <property type="entry name" value="3-OHacyl-CoA_DH_NAD-bd"/>
</dbReference>
<feature type="binding site" evidence="5">
    <location>
        <position position="120"/>
    </location>
    <ligand>
        <name>NAD(+)</name>
        <dbReference type="ChEBI" id="CHEBI:57540"/>
    </ligand>
</feature>
<evidence type="ECO:0000256" key="4">
    <source>
        <dbReference type="PIRSR" id="PIRSR000105-1"/>
    </source>
</evidence>
<dbReference type="OrthoDB" id="9771883at2"/>
<dbReference type="GO" id="GO:0006631">
    <property type="term" value="P:fatty acid metabolic process"/>
    <property type="evidence" value="ECO:0007669"/>
    <property type="project" value="InterPro"/>
</dbReference>
<feature type="binding site" evidence="5">
    <location>
        <begin position="11"/>
        <end position="16"/>
    </location>
    <ligand>
        <name>NAD(+)</name>
        <dbReference type="ChEBI" id="CHEBI:57540"/>
    </ligand>
</feature>
<dbReference type="GO" id="GO:0070403">
    <property type="term" value="F:NAD+ binding"/>
    <property type="evidence" value="ECO:0007669"/>
    <property type="project" value="InterPro"/>
</dbReference>